<dbReference type="Proteomes" id="UP000659654">
    <property type="component" value="Unassembled WGS sequence"/>
</dbReference>
<dbReference type="EMBL" id="CAJFCV020000001">
    <property type="protein sequence ID" value="CAG9086912.1"/>
    <property type="molecule type" value="Genomic_DNA"/>
</dbReference>
<evidence type="ECO:0000313" key="5">
    <source>
        <dbReference type="WBParaSite" id="BXY_0906200.1"/>
    </source>
</evidence>
<dbReference type="InterPro" id="IPR002918">
    <property type="entry name" value="Lipase_EstA/Esterase_EstB"/>
</dbReference>
<reference evidence="2" key="2">
    <citation type="submission" date="2020-09" db="EMBL/GenBank/DDBJ databases">
        <authorList>
            <person name="Kikuchi T."/>
        </authorList>
    </citation>
    <scope>NUCLEOTIDE SEQUENCE</scope>
    <source>
        <strain evidence="2">Ka4C1</strain>
    </source>
</reference>
<evidence type="ECO:0000313" key="2">
    <source>
        <dbReference type="EMBL" id="CAD5210737.1"/>
    </source>
</evidence>
<dbReference type="Pfam" id="PF01674">
    <property type="entry name" value="Lipase_2"/>
    <property type="match status" value="1"/>
</dbReference>
<dbReference type="OrthoDB" id="10310541at2759"/>
<feature type="chain" id="PRO_5035359792" evidence="1">
    <location>
        <begin position="18"/>
        <end position="281"/>
    </location>
</feature>
<accession>A0A1I7S7S1</accession>
<feature type="signal peptide" evidence="1">
    <location>
        <begin position="1"/>
        <end position="17"/>
    </location>
</feature>
<dbReference type="PANTHER" id="PTHR32015:SF4">
    <property type="entry name" value="LIPASE RELATED"/>
    <property type="match status" value="1"/>
</dbReference>
<dbReference type="GO" id="GO:0016298">
    <property type="term" value="F:lipase activity"/>
    <property type="evidence" value="ECO:0007669"/>
    <property type="project" value="TreeGrafter"/>
</dbReference>
<dbReference type="GO" id="GO:0016042">
    <property type="term" value="P:lipid catabolic process"/>
    <property type="evidence" value="ECO:0007669"/>
    <property type="project" value="InterPro"/>
</dbReference>
<dbReference type="SMR" id="A0A1I7S7S1"/>
<dbReference type="Proteomes" id="UP000582659">
    <property type="component" value="Unassembled WGS sequence"/>
</dbReference>
<dbReference type="InterPro" id="IPR029058">
    <property type="entry name" value="AB_hydrolase_fold"/>
</dbReference>
<sequence length="281" mass="30957">MLSKFLSHVLLLNVASATFSSNFLFFLEDLYGRDLAESLARTDIGHEGSFGGGFHQPKRRTDEDAVVFVHGYTGYADDFADQVAFMKMQGYDDTTLYGTTYGEWSGPVKRMNQTGMACKYVLAVRRLIVAVNLYTDRPVNVIGVSMGGAISRKAIMGGGCVETGENLGKPLTNIISNYVGVVGVMHGAAFCEKSDEAACNANFGMKCNSIFLQDINSKTNYEGRRRFVIESTGDTLVGYYACGTHPSEYVGGHIIKYHGFDHTATYRNSFQVQYMLVSEQF</sequence>
<dbReference type="Gene3D" id="3.40.50.1820">
    <property type="entry name" value="alpha/beta hydrolase"/>
    <property type="match status" value="1"/>
</dbReference>
<dbReference type="SUPFAM" id="SSF53474">
    <property type="entry name" value="alpha/beta-Hydrolases"/>
    <property type="match status" value="1"/>
</dbReference>
<reference evidence="5" key="1">
    <citation type="submission" date="2016-11" db="UniProtKB">
        <authorList>
            <consortium name="WormBaseParasite"/>
        </authorList>
    </citation>
    <scope>IDENTIFICATION</scope>
</reference>
<dbReference type="PANTHER" id="PTHR32015">
    <property type="entry name" value="FASTING INDUCED LIPASE"/>
    <property type="match status" value="1"/>
</dbReference>
<dbReference type="Proteomes" id="UP000095284">
    <property type="component" value="Unplaced"/>
</dbReference>
<keyword evidence="1" id="KW-0732">Signal</keyword>
<dbReference type="EMBL" id="CAJFDI010000001">
    <property type="protein sequence ID" value="CAD5210737.1"/>
    <property type="molecule type" value="Genomic_DNA"/>
</dbReference>
<keyword evidence="4" id="KW-1185">Reference proteome</keyword>
<gene>
    <name evidence="2" type="ORF">BXYJ_LOCUS2078</name>
</gene>
<protein>
    <submittedName>
        <fullName evidence="2">(pine wood nematode) hypothetical protein</fullName>
    </submittedName>
</protein>
<evidence type="ECO:0000313" key="3">
    <source>
        <dbReference type="Proteomes" id="UP000095284"/>
    </source>
</evidence>
<organism evidence="3 5">
    <name type="scientific">Bursaphelenchus xylophilus</name>
    <name type="common">Pinewood nematode worm</name>
    <name type="synonym">Aphelenchoides xylophilus</name>
    <dbReference type="NCBI Taxonomy" id="6326"/>
    <lineage>
        <taxon>Eukaryota</taxon>
        <taxon>Metazoa</taxon>
        <taxon>Ecdysozoa</taxon>
        <taxon>Nematoda</taxon>
        <taxon>Chromadorea</taxon>
        <taxon>Rhabditida</taxon>
        <taxon>Tylenchina</taxon>
        <taxon>Tylenchomorpha</taxon>
        <taxon>Aphelenchoidea</taxon>
        <taxon>Aphelenchoididae</taxon>
        <taxon>Bursaphelenchus</taxon>
    </lineage>
</organism>
<dbReference type="AlphaFoldDB" id="A0A1I7S7S1"/>
<evidence type="ECO:0000313" key="4">
    <source>
        <dbReference type="Proteomes" id="UP000659654"/>
    </source>
</evidence>
<evidence type="ECO:0000256" key="1">
    <source>
        <dbReference type="SAM" id="SignalP"/>
    </source>
</evidence>
<name>A0A1I7S7S1_BURXY</name>
<dbReference type="WBParaSite" id="BXY_0906200.1">
    <property type="protein sequence ID" value="BXY_0906200.1"/>
    <property type="gene ID" value="BXY_0906200"/>
</dbReference>
<proteinExistence type="predicted"/>